<feature type="transmembrane region" description="Helical" evidence="11">
    <location>
        <begin position="185"/>
        <end position="203"/>
    </location>
</feature>
<accession>A0A077AU61</accession>
<dbReference type="eggNOG" id="COG0772">
    <property type="taxonomic scope" value="Bacteria"/>
</dbReference>
<dbReference type="AlphaFoldDB" id="A0A077AU61"/>
<keyword evidence="13" id="KW-1185">Reference proteome</keyword>
<dbReference type="InterPro" id="IPR018365">
    <property type="entry name" value="Cell_cycle_FtsW-rel_CS"/>
</dbReference>
<dbReference type="GO" id="GO:0009252">
    <property type="term" value="P:peptidoglycan biosynthetic process"/>
    <property type="evidence" value="ECO:0007669"/>
    <property type="project" value="UniProtKB-UniRule"/>
</dbReference>
<dbReference type="KEGG" id="paca:ID47_00350"/>
<reference evidence="12 13" key="1">
    <citation type="submission" date="2014-07" db="EMBL/GenBank/DDBJ databases">
        <title>Comparative genomic insights into amoeba endosymbionts belonging to the families of Holosporaceae and Candidatus Midichloriaceae within Rickettsiales.</title>
        <authorList>
            <person name="Wang Z."/>
            <person name="Wu M."/>
        </authorList>
    </citation>
    <scope>NUCLEOTIDE SEQUENCE [LARGE SCALE GENOMIC DNA]</scope>
    <source>
        <strain evidence="12">PRA3</strain>
    </source>
</reference>
<evidence type="ECO:0000313" key="12">
    <source>
        <dbReference type="EMBL" id="AIK95544.1"/>
    </source>
</evidence>
<proteinExistence type="inferred from homology"/>
<sequence>MISVYSVFDRISALSKMPLVLITLISSIGFAMLYSAADGSLAPWAYKQMIRFGVGFIIMLAVACTDIRVWMSLSYPIYGLSLILLIGVEVMGFVGMGAQRWIDLYVIQLQPSEIMKIALILALARYFHLTSLEDIFKFRNLLIPLVLILVPTVLVMRQPDLGTAMILMMSGAVLFFTTGVRLWKFLVAGGSVVAAIPIFWSMLHDYQRKRVLIFLDPESDPMKSGYHVTQSKIALGSGGWFGQGFMQGTQSHLSFLPEKQTDFIFTMFSEEFGFVGGCMLVVLFVMLLSYGFRIALSSRMHYARLVAIGINSTFFLYAFINMSMVMGMLPVVGVPLPLVSYGGTALLTLLMGQGLIFSASLYNEARTGRF</sequence>
<keyword evidence="5 11" id="KW-0812">Transmembrane</keyword>
<evidence type="ECO:0000313" key="13">
    <source>
        <dbReference type="Proteomes" id="UP000028926"/>
    </source>
</evidence>
<feature type="transmembrane region" description="Helical" evidence="11">
    <location>
        <begin position="302"/>
        <end position="320"/>
    </location>
</feature>
<dbReference type="EMBL" id="CP008941">
    <property type="protein sequence ID" value="AIK95544.1"/>
    <property type="molecule type" value="Genomic_DNA"/>
</dbReference>
<feature type="transmembrane region" description="Helical" evidence="11">
    <location>
        <begin position="272"/>
        <end position="290"/>
    </location>
</feature>
<organism evidence="12 13">
    <name type="scientific">Candidatus Odyssella acanthamoebae</name>
    <dbReference type="NCBI Taxonomy" id="91604"/>
    <lineage>
        <taxon>Bacteria</taxon>
        <taxon>Pseudomonadati</taxon>
        <taxon>Pseudomonadota</taxon>
        <taxon>Alphaproteobacteria</taxon>
        <taxon>Holosporales</taxon>
        <taxon>Candidatus Paracaedibacteraceae</taxon>
        <taxon>Candidatus Odyssella</taxon>
    </lineage>
</organism>
<keyword evidence="8 11" id="KW-1133">Transmembrane helix</keyword>
<dbReference type="InterPro" id="IPR001182">
    <property type="entry name" value="FtsW/RodA"/>
</dbReference>
<dbReference type="EC" id="2.4.99.28" evidence="11"/>
<evidence type="ECO:0000256" key="1">
    <source>
        <dbReference type="ARBA" id="ARBA00004141"/>
    </source>
</evidence>
<dbReference type="PANTHER" id="PTHR30474">
    <property type="entry name" value="CELL CYCLE PROTEIN"/>
    <property type="match status" value="1"/>
</dbReference>
<evidence type="ECO:0000256" key="2">
    <source>
        <dbReference type="ARBA" id="ARBA00022475"/>
    </source>
</evidence>
<dbReference type="GO" id="GO:0015648">
    <property type="term" value="F:lipid-linked peptidoglycan transporter activity"/>
    <property type="evidence" value="ECO:0007669"/>
    <property type="project" value="TreeGrafter"/>
</dbReference>
<dbReference type="RefSeq" id="WP_038462702.1">
    <property type="nucleotide sequence ID" value="NZ_CP008941.1"/>
</dbReference>
<feature type="transmembrane region" description="Helical" evidence="11">
    <location>
        <begin position="19"/>
        <end position="37"/>
    </location>
</feature>
<comment type="subcellular location">
    <subcellularLocation>
        <location evidence="11">Cell inner membrane</location>
        <topology evidence="11">Multi-pass membrane protein</topology>
    </subcellularLocation>
    <subcellularLocation>
        <location evidence="1">Membrane</location>
        <topology evidence="1">Multi-pass membrane protein</topology>
    </subcellularLocation>
</comment>
<keyword evidence="2 11" id="KW-1003">Cell membrane</keyword>
<evidence type="ECO:0000256" key="11">
    <source>
        <dbReference type="HAMAP-Rule" id="MF_02079"/>
    </source>
</evidence>
<feature type="transmembrane region" description="Helical" evidence="11">
    <location>
        <begin position="49"/>
        <end position="70"/>
    </location>
</feature>
<evidence type="ECO:0000256" key="10">
    <source>
        <dbReference type="ARBA" id="ARBA00023316"/>
    </source>
</evidence>
<evidence type="ECO:0000256" key="9">
    <source>
        <dbReference type="ARBA" id="ARBA00023136"/>
    </source>
</evidence>
<gene>
    <name evidence="11" type="primary">mrdB</name>
    <name evidence="11" type="synonym">rodA</name>
    <name evidence="12" type="ORF">ID47_00350</name>
</gene>
<evidence type="ECO:0000256" key="3">
    <source>
        <dbReference type="ARBA" id="ARBA00022676"/>
    </source>
</evidence>
<evidence type="ECO:0000256" key="4">
    <source>
        <dbReference type="ARBA" id="ARBA00022679"/>
    </source>
</evidence>
<keyword evidence="6 11" id="KW-0133">Cell shape</keyword>
<keyword evidence="3 11" id="KW-0328">Glycosyltransferase</keyword>
<dbReference type="GO" id="GO:0008955">
    <property type="term" value="F:peptidoglycan glycosyltransferase activity"/>
    <property type="evidence" value="ECO:0007669"/>
    <property type="project" value="UniProtKB-UniRule"/>
</dbReference>
<dbReference type="OrthoDB" id="9768187at2"/>
<feature type="transmembrane region" description="Helical" evidence="11">
    <location>
        <begin position="104"/>
        <end position="126"/>
    </location>
</feature>
<feature type="transmembrane region" description="Helical" evidence="11">
    <location>
        <begin position="161"/>
        <end position="178"/>
    </location>
</feature>
<evidence type="ECO:0000256" key="7">
    <source>
        <dbReference type="ARBA" id="ARBA00022984"/>
    </source>
</evidence>
<dbReference type="PANTHER" id="PTHR30474:SF1">
    <property type="entry name" value="PEPTIDOGLYCAN GLYCOSYLTRANSFERASE MRDB"/>
    <property type="match status" value="1"/>
</dbReference>
<protein>
    <recommendedName>
        <fullName evidence="11">Peptidoglycan glycosyltransferase MrdB</fullName>
        <shortName evidence="11">PGT</shortName>
        <ecNumber evidence="11">2.4.99.28</ecNumber>
    </recommendedName>
    <alternativeName>
        <fullName evidence="11">Cell elongation protein RodA</fullName>
    </alternativeName>
    <alternativeName>
        <fullName evidence="11">Cell wall polymerase</fullName>
    </alternativeName>
    <alternativeName>
        <fullName evidence="11">Peptidoglycan polymerase</fullName>
        <shortName evidence="11">PG polymerase</shortName>
    </alternativeName>
</protein>
<dbReference type="InterPro" id="IPR011923">
    <property type="entry name" value="RodA/MrdB"/>
</dbReference>
<dbReference type="HOGENOM" id="CLU_029243_2_2_5"/>
<dbReference type="GO" id="GO:0005886">
    <property type="term" value="C:plasma membrane"/>
    <property type="evidence" value="ECO:0007669"/>
    <property type="project" value="UniProtKB-SubCell"/>
</dbReference>
<dbReference type="HAMAP" id="MF_02079">
    <property type="entry name" value="PGT_RodA"/>
    <property type="match status" value="1"/>
</dbReference>
<keyword evidence="7 11" id="KW-0573">Peptidoglycan synthesis</keyword>
<dbReference type="GO" id="GO:0071555">
    <property type="term" value="P:cell wall organization"/>
    <property type="evidence" value="ECO:0007669"/>
    <property type="project" value="UniProtKB-KW"/>
</dbReference>
<comment type="pathway">
    <text evidence="11">Cell wall biogenesis; peptidoglycan biosynthesis.</text>
</comment>
<keyword evidence="4 11" id="KW-0808">Transferase</keyword>
<evidence type="ECO:0000256" key="8">
    <source>
        <dbReference type="ARBA" id="ARBA00022989"/>
    </source>
</evidence>
<feature type="transmembrane region" description="Helical" evidence="11">
    <location>
        <begin position="138"/>
        <end position="155"/>
    </location>
</feature>
<evidence type="ECO:0000256" key="6">
    <source>
        <dbReference type="ARBA" id="ARBA00022960"/>
    </source>
</evidence>
<keyword evidence="11" id="KW-0997">Cell inner membrane</keyword>
<dbReference type="PROSITE" id="PS00428">
    <property type="entry name" value="FTSW_RODA_SPOVE"/>
    <property type="match status" value="1"/>
</dbReference>
<dbReference type="Proteomes" id="UP000028926">
    <property type="component" value="Chromosome"/>
</dbReference>
<keyword evidence="10 11" id="KW-0961">Cell wall biogenesis/degradation</keyword>
<dbReference type="UniPathway" id="UPA00219"/>
<comment type="similarity">
    <text evidence="11">Belongs to the SEDS family. MrdB/RodA subfamily.</text>
</comment>
<dbReference type="Pfam" id="PF01098">
    <property type="entry name" value="FTSW_RODA_SPOVE"/>
    <property type="match status" value="1"/>
</dbReference>
<comment type="catalytic activity">
    <reaction evidence="11">
        <text>[GlcNAc-(1-&gt;4)-Mur2Ac(oyl-L-Ala-gamma-D-Glu-L-Lys-D-Ala-D-Ala)](n)-di-trans,octa-cis-undecaprenyl diphosphate + beta-D-GlcNAc-(1-&gt;4)-Mur2Ac(oyl-L-Ala-gamma-D-Glu-L-Lys-D-Ala-D-Ala)-di-trans,octa-cis-undecaprenyl diphosphate = [GlcNAc-(1-&gt;4)-Mur2Ac(oyl-L-Ala-gamma-D-Glu-L-Lys-D-Ala-D-Ala)](n+1)-di-trans,octa-cis-undecaprenyl diphosphate + di-trans,octa-cis-undecaprenyl diphosphate + H(+)</text>
        <dbReference type="Rhea" id="RHEA:23708"/>
        <dbReference type="Rhea" id="RHEA-COMP:9602"/>
        <dbReference type="Rhea" id="RHEA-COMP:9603"/>
        <dbReference type="ChEBI" id="CHEBI:15378"/>
        <dbReference type="ChEBI" id="CHEBI:58405"/>
        <dbReference type="ChEBI" id="CHEBI:60033"/>
        <dbReference type="ChEBI" id="CHEBI:78435"/>
        <dbReference type="EC" id="2.4.99.28"/>
    </reaction>
</comment>
<dbReference type="NCBIfam" id="TIGR02210">
    <property type="entry name" value="rodA_shape"/>
    <property type="match status" value="1"/>
</dbReference>
<name>A0A077AU61_9PROT</name>
<dbReference type="GO" id="GO:0032153">
    <property type="term" value="C:cell division site"/>
    <property type="evidence" value="ECO:0007669"/>
    <property type="project" value="TreeGrafter"/>
</dbReference>
<comment type="function">
    <text evidence="11">Peptidoglycan polymerase that is essential for cell wall elongation.</text>
</comment>
<dbReference type="STRING" id="91604.ID47_00350"/>
<evidence type="ECO:0000256" key="5">
    <source>
        <dbReference type="ARBA" id="ARBA00022692"/>
    </source>
</evidence>
<keyword evidence="9 11" id="KW-0472">Membrane</keyword>
<feature type="transmembrane region" description="Helical" evidence="11">
    <location>
        <begin position="340"/>
        <end position="362"/>
    </location>
</feature>
<feature type="transmembrane region" description="Helical" evidence="11">
    <location>
        <begin position="77"/>
        <end position="98"/>
    </location>
</feature>
<dbReference type="GO" id="GO:0051301">
    <property type="term" value="P:cell division"/>
    <property type="evidence" value="ECO:0007669"/>
    <property type="project" value="InterPro"/>
</dbReference>
<dbReference type="GO" id="GO:0008360">
    <property type="term" value="P:regulation of cell shape"/>
    <property type="evidence" value="ECO:0007669"/>
    <property type="project" value="UniProtKB-KW"/>
</dbReference>